<keyword evidence="11" id="KW-1185">Reference proteome</keyword>
<evidence type="ECO:0000256" key="7">
    <source>
        <dbReference type="ARBA" id="ARBA00023170"/>
    </source>
</evidence>
<keyword evidence="4" id="KW-0552">Olfaction</keyword>
<dbReference type="InParanoid" id="E2A7G8"/>
<dbReference type="GO" id="GO:0005549">
    <property type="term" value="F:odorant binding"/>
    <property type="evidence" value="ECO:0007669"/>
    <property type="project" value="InterPro"/>
</dbReference>
<protein>
    <submittedName>
        <fullName evidence="10">Uncharacterized protein</fullName>
    </submittedName>
</protein>
<keyword evidence="5 9" id="KW-1133">Transmembrane helix</keyword>
<organism evidence="11">
    <name type="scientific">Camponotus floridanus</name>
    <name type="common">Florida carpenter ant</name>
    <dbReference type="NCBI Taxonomy" id="104421"/>
    <lineage>
        <taxon>Eukaryota</taxon>
        <taxon>Metazoa</taxon>
        <taxon>Ecdysozoa</taxon>
        <taxon>Arthropoda</taxon>
        <taxon>Hexapoda</taxon>
        <taxon>Insecta</taxon>
        <taxon>Pterygota</taxon>
        <taxon>Neoptera</taxon>
        <taxon>Endopterygota</taxon>
        <taxon>Hymenoptera</taxon>
        <taxon>Apocrita</taxon>
        <taxon>Aculeata</taxon>
        <taxon>Formicoidea</taxon>
        <taxon>Formicidae</taxon>
        <taxon>Formicinae</taxon>
        <taxon>Camponotus</taxon>
    </lineage>
</organism>
<dbReference type="Proteomes" id="UP000000311">
    <property type="component" value="Unassembled WGS sequence"/>
</dbReference>
<evidence type="ECO:0000256" key="6">
    <source>
        <dbReference type="ARBA" id="ARBA00023136"/>
    </source>
</evidence>
<feature type="non-terminal residue" evidence="10">
    <location>
        <position position="61"/>
    </location>
</feature>
<name>E2A7G8_CAMFO</name>
<sequence>LQTYYFYDTDKSPQFELTYLYQIITAYLAVIVYISVDSFLGLVILHVCGQLENFRGRFVNL</sequence>
<feature type="non-terminal residue" evidence="10">
    <location>
        <position position="1"/>
    </location>
</feature>
<feature type="transmembrane region" description="Helical" evidence="9">
    <location>
        <begin position="20"/>
        <end position="48"/>
    </location>
</feature>
<proteinExistence type="predicted"/>
<dbReference type="GO" id="GO:0004984">
    <property type="term" value="F:olfactory receptor activity"/>
    <property type="evidence" value="ECO:0007669"/>
    <property type="project" value="InterPro"/>
</dbReference>
<gene>
    <name evidence="10" type="ORF">EAG_03854</name>
</gene>
<keyword evidence="8" id="KW-0807">Transducer</keyword>
<dbReference type="GO" id="GO:0016020">
    <property type="term" value="C:membrane"/>
    <property type="evidence" value="ECO:0007669"/>
    <property type="project" value="UniProtKB-SubCell"/>
</dbReference>
<evidence type="ECO:0000313" key="10">
    <source>
        <dbReference type="EMBL" id="EFN70665.1"/>
    </source>
</evidence>
<accession>E2A7G8</accession>
<dbReference type="EMBL" id="GL437329">
    <property type="protein sequence ID" value="EFN70665.1"/>
    <property type="molecule type" value="Genomic_DNA"/>
</dbReference>
<dbReference type="AlphaFoldDB" id="E2A7G8"/>
<keyword evidence="2" id="KW-0716">Sensory transduction</keyword>
<dbReference type="InterPro" id="IPR004117">
    <property type="entry name" value="7tm6_olfct_rcpt"/>
</dbReference>
<dbReference type="Pfam" id="PF02949">
    <property type="entry name" value="7tm_6"/>
    <property type="match status" value="1"/>
</dbReference>
<keyword evidence="6 9" id="KW-0472">Membrane</keyword>
<evidence type="ECO:0000256" key="1">
    <source>
        <dbReference type="ARBA" id="ARBA00004141"/>
    </source>
</evidence>
<evidence type="ECO:0000313" key="11">
    <source>
        <dbReference type="Proteomes" id="UP000000311"/>
    </source>
</evidence>
<keyword evidence="3 9" id="KW-0812">Transmembrane</keyword>
<comment type="subcellular location">
    <subcellularLocation>
        <location evidence="1">Membrane</location>
        <topology evidence="1">Multi-pass membrane protein</topology>
    </subcellularLocation>
</comment>
<evidence type="ECO:0000256" key="9">
    <source>
        <dbReference type="SAM" id="Phobius"/>
    </source>
</evidence>
<dbReference type="GO" id="GO:0007165">
    <property type="term" value="P:signal transduction"/>
    <property type="evidence" value="ECO:0007669"/>
    <property type="project" value="UniProtKB-KW"/>
</dbReference>
<evidence type="ECO:0000256" key="2">
    <source>
        <dbReference type="ARBA" id="ARBA00022606"/>
    </source>
</evidence>
<evidence type="ECO:0000256" key="8">
    <source>
        <dbReference type="ARBA" id="ARBA00023224"/>
    </source>
</evidence>
<evidence type="ECO:0000256" key="3">
    <source>
        <dbReference type="ARBA" id="ARBA00022692"/>
    </source>
</evidence>
<evidence type="ECO:0000256" key="4">
    <source>
        <dbReference type="ARBA" id="ARBA00022725"/>
    </source>
</evidence>
<evidence type="ECO:0000256" key="5">
    <source>
        <dbReference type="ARBA" id="ARBA00022989"/>
    </source>
</evidence>
<keyword evidence="7" id="KW-0675">Receptor</keyword>
<reference evidence="10 11" key="1">
    <citation type="journal article" date="2010" name="Science">
        <title>Genomic comparison of the ants Camponotus floridanus and Harpegnathos saltator.</title>
        <authorList>
            <person name="Bonasio R."/>
            <person name="Zhang G."/>
            <person name="Ye C."/>
            <person name="Mutti N.S."/>
            <person name="Fang X."/>
            <person name="Qin N."/>
            <person name="Donahue G."/>
            <person name="Yang P."/>
            <person name="Li Q."/>
            <person name="Li C."/>
            <person name="Zhang P."/>
            <person name="Huang Z."/>
            <person name="Berger S.L."/>
            <person name="Reinberg D."/>
            <person name="Wang J."/>
            <person name="Liebig J."/>
        </authorList>
    </citation>
    <scope>NUCLEOTIDE SEQUENCE [LARGE SCALE GENOMIC DNA]</scope>
    <source>
        <strain evidence="11">C129</strain>
    </source>
</reference>